<feature type="compositionally biased region" description="Low complexity" evidence="5">
    <location>
        <begin position="152"/>
        <end position="167"/>
    </location>
</feature>
<dbReference type="PANTHER" id="PTHR34820">
    <property type="entry name" value="INNER MEMBRANE PROTEIN YEBZ"/>
    <property type="match status" value="1"/>
</dbReference>
<keyword evidence="10" id="KW-1185">Reference proteome</keyword>
<dbReference type="Pfam" id="PF04234">
    <property type="entry name" value="CopC"/>
    <property type="match status" value="1"/>
</dbReference>
<dbReference type="InterPro" id="IPR007348">
    <property type="entry name" value="CopC_dom"/>
</dbReference>
<feature type="transmembrane region" description="Helical" evidence="6">
    <location>
        <begin position="182"/>
        <end position="202"/>
    </location>
</feature>
<protein>
    <submittedName>
        <fullName evidence="9">Methionine-rich copper-binding protein CopC</fullName>
    </submittedName>
</protein>
<feature type="region of interest" description="Disordered" evidence="5">
    <location>
        <begin position="123"/>
        <end position="175"/>
    </location>
</feature>
<organism evidence="9 10">
    <name type="scientific">Enteractinococcus fodinae</name>
    <dbReference type="NCBI Taxonomy" id="684663"/>
    <lineage>
        <taxon>Bacteria</taxon>
        <taxon>Bacillati</taxon>
        <taxon>Actinomycetota</taxon>
        <taxon>Actinomycetes</taxon>
        <taxon>Micrococcales</taxon>
        <taxon>Micrococcaceae</taxon>
    </lineage>
</organism>
<dbReference type="InterPro" id="IPR032694">
    <property type="entry name" value="CopC/D"/>
</dbReference>
<reference evidence="9 10" key="1">
    <citation type="submission" date="2023-07" db="EMBL/GenBank/DDBJ databases">
        <title>Sequencing the genomes of 1000 actinobacteria strains.</title>
        <authorList>
            <person name="Klenk H.-P."/>
        </authorList>
    </citation>
    <scope>NUCLEOTIDE SEQUENCE [LARGE SCALE GENOMIC DNA]</scope>
    <source>
        <strain evidence="9 10">DSM 22966</strain>
    </source>
</reference>
<keyword evidence="6" id="KW-0472">Membrane</keyword>
<evidence type="ECO:0000256" key="2">
    <source>
        <dbReference type="ARBA" id="ARBA00022723"/>
    </source>
</evidence>
<evidence type="ECO:0000256" key="7">
    <source>
        <dbReference type="SAM" id="SignalP"/>
    </source>
</evidence>
<name>A0ABU2AY08_9MICC</name>
<keyword evidence="3 7" id="KW-0732">Signal</keyword>
<evidence type="ECO:0000313" key="10">
    <source>
        <dbReference type="Proteomes" id="UP001183794"/>
    </source>
</evidence>
<evidence type="ECO:0000313" key="9">
    <source>
        <dbReference type="EMBL" id="MDR7346242.1"/>
    </source>
</evidence>
<keyword evidence="4" id="KW-0186">Copper</keyword>
<dbReference type="InterPro" id="IPR014756">
    <property type="entry name" value="Ig_E-set"/>
</dbReference>
<gene>
    <name evidence="9" type="ORF">J2S62_000499</name>
</gene>
<evidence type="ECO:0000256" key="4">
    <source>
        <dbReference type="ARBA" id="ARBA00023008"/>
    </source>
</evidence>
<dbReference type="Proteomes" id="UP001183794">
    <property type="component" value="Unassembled WGS sequence"/>
</dbReference>
<dbReference type="Gene3D" id="2.60.40.1220">
    <property type="match status" value="1"/>
</dbReference>
<dbReference type="SUPFAM" id="SSF81296">
    <property type="entry name" value="E set domains"/>
    <property type="match status" value="1"/>
</dbReference>
<keyword evidence="2" id="KW-0479">Metal-binding</keyword>
<dbReference type="EMBL" id="JAVDYJ010000001">
    <property type="protein sequence ID" value="MDR7346242.1"/>
    <property type="molecule type" value="Genomic_DNA"/>
</dbReference>
<accession>A0ABU2AY08</accession>
<keyword evidence="6" id="KW-1133">Transmembrane helix</keyword>
<dbReference type="PANTHER" id="PTHR34820:SF4">
    <property type="entry name" value="INNER MEMBRANE PROTEIN YEBZ"/>
    <property type="match status" value="1"/>
</dbReference>
<dbReference type="InterPro" id="IPR014755">
    <property type="entry name" value="Cu-Rt/internalin_Ig-like"/>
</dbReference>
<proteinExistence type="predicted"/>
<feature type="chain" id="PRO_5046707217" evidence="7">
    <location>
        <begin position="32"/>
        <end position="217"/>
    </location>
</feature>
<sequence length="217" mass="22898">MQHTVSTRFGLWLAVLFTAVGLMTAPSTAHAHDVLVESTPEMGSTVETTPEEVRLRFSGTPLTGEGLTNLIRVTDDQGNEWQDGEVVVEGYELAVPLCETLPQGEYTVAYRVIYSDGHTGEERFNFTNADPEAPANGTPESCGAVVEEPAPTAGATDSDTTQDTSSAENTADENSSASIPGWVWVVGGVGIFVIAAIVYLLMRGSRTGPAAEDSSGD</sequence>
<evidence type="ECO:0000256" key="6">
    <source>
        <dbReference type="SAM" id="Phobius"/>
    </source>
</evidence>
<feature type="domain" description="CopC" evidence="8">
    <location>
        <begin position="32"/>
        <end position="127"/>
    </location>
</feature>
<keyword evidence="6" id="KW-0812">Transmembrane</keyword>
<comment type="subcellular location">
    <subcellularLocation>
        <location evidence="1">Cell envelope</location>
    </subcellularLocation>
</comment>
<evidence type="ECO:0000259" key="8">
    <source>
        <dbReference type="Pfam" id="PF04234"/>
    </source>
</evidence>
<evidence type="ECO:0000256" key="3">
    <source>
        <dbReference type="ARBA" id="ARBA00022729"/>
    </source>
</evidence>
<dbReference type="RefSeq" id="WP_310170972.1">
    <property type="nucleotide sequence ID" value="NZ_BAABHE010000002.1"/>
</dbReference>
<comment type="caution">
    <text evidence="9">The sequence shown here is derived from an EMBL/GenBank/DDBJ whole genome shotgun (WGS) entry which is preliminary data.</text>
</comment>
<feature type="signal peptide" evidence="7">
    <location>
        <begin position="1"/>
        <end position="31"/>
    </location>
</feature>
<evidence type="ECO:0000256" key="1">
    <source>
        <dbReference type="ARBA" id="ARBA00004196"/>
    </source>
</evidence>
<evidence type="ECO:0000256" key="5">
    <source>
        <dbReference type="SAM" id="MobiDB-lite"/>
    </source>
</evidence>